<name>A0ABW2XQX8_9ACTN</name>
<gene>
    <name evidence="1" type="ORF">ACFQZM_22220</name>
</gene>
<reference evidence="2" key="1">
    <citation type="journal article" date="2019" name="Int. J. Syst. Evol. Microbiol.">
        <title>The Global Catalogue of Microorganisms (GCM) 10K type strain sequencing project: providing services to taxonomists for standard genome sequencing and annotation.</title>
        <authorList>
            <consortium name="The Broad Institute Genomics Platform"/>
            <consortium name="The Broad Institute Genome Sequencing Center for Infectious Disease"/>
            <person name="Wu L."/>
            <person name="Ma J."/>
        </authorList>
    </citation>
    <scope>NUCLEOTIDE SEQUENCE [LARGE SCALE GENOMIC DNA]</scope>
    <source>
        <strain evidence="2">JCM 9371</strain>
    </source>
</reference>
<dbReference type="PANTHER" id="PTHR10668">
    <property type="entry name" value="PHYTOENE DEHYDROGENASE"/>
    <property type="match status" value="1"/>
</dbReference>
<sequence length="476" mass="50085">MESAVVVGAGPNGLAAGVALAERGVRVTVLEAAGTIGGGTRSGELTVPGLVHDHCSGFHPMGVASPFLRTLDLERHGLTWRYPEIDLAHPLEGGRAAAMTRSLPETAAGLGADGPAWTRLFGPLTAAFDEVAAEVMRPVVHLPRHPVSLARFGTRALLPATLVARRWRTDAARALFGGVAAHGFHPLDRPTTAAIGLMLIAAGHRYGWPVAEGGSQAITRALAALLTKHGGAIETGVTVRSLDDLPPADAVLLDLTPAAVVALAGDRLPQHVRRAYLRYRHAPGAFKLDLAVEGGVPWADPHSGRAGTVHLGGTLEEMARAERDTNRGRMPERPFVLVGQQYLADPTRSRGDVHPIYIYAHVPHGYDGDATEPILRQLERFAPGVRDRIIATAATRADAWSDYNANYVGGDIINGANTALQVALRPRIAPDPYRTGIPGVYLCSAAAPPGAGVHGMSGYNAARSALRASRGRAARG</sequence>
<protein>
    <submittedName>
        <fullName evidence="1">Phytoene desaturase family protein</fullName>
    </submittedName>
</protein>
<dbReference type="Pfam" id="PF13450">
    <property type="entry name" value="NAD_binding_8"/>
    <property type="match status" value="1"/>
</dbReference>
<dbReference type="EMBL" id="JBHTGP010000012">
    <property type="protein sequence ID" value="MFD0687232.1"/>
    <property type="molecule type" value="Genomic_DNA"/>
</dbReference>
<dbReference type="RefSeq" id="WP_131762317.1">
    <property type="nucleotide sequence ID" value="NZ_CAACUY010000223.1"/>
</dbReference>
<dbReference type="Gene3D" id="3.50.50.60">
    <property type="entry name" value="FAD/NAD(P)-binding domain"/>
    <property type="match status" value="1"/>
</dbReference>
<proteinExistence type="predicted"/>
<comment type="caution">
    <text evidence="1">The sequence shown here is derived from an EMBL/GenBank/DDBJ whole genome shotgun (WGS) entry which is preliminary data.</text>
</comment>
<dbReference type="Proteomes" id="UP001597063">
    <property type="component" value="Unassembled WGS sequence"/>
</dbReference>
<keyword evidence="2" id="KW-1185">Reference proteome</keyword>
<dbReference type="InterPro" id="IPR036188">
    <property type="entry name" value="FAD/NAD-bd_sf"/>
</dbReference>
<organism evidence="1 2">
    <name type="scientific">Actinomadura fibrosa</name>
    <dbReference type="NCBI Taxonomy" id="111802"/>
    <lineage>
        <taxon>Bacteria</taxon>
        <taxon>Bacillati</taxon>
        <taxon>Actinomycetota</taxon>
        <taxon>Actinomycetes</taxon>
        <taxon>Streptosporangiales</taxon>
        <taxon>Thermomonosporaceae</taxon>
        <taxon>Actinomadura</taxon>
    </lineage>
</organism>
<evidence type="ECO:0000313" key="1">
    <source>
        <dbReference type="EMBL" id="MFD0687232.1"/>
    </source>
</evidence>
<accession>A0ABW2XQX8</accession>
<dbReference type="SUPFAM" id="SSF51905">
    <property type="entry name" value="FAD/NAD(P)-binding domain"/>
    <property type="match status" value="1"/>
</dbReference>
<dbReference type="PANTHER" id="PTHR10668:SF105">
    <property type="entry name" value="DEHYDROGENASE-RELATED"/>
    <property type="match status" value="1"/>
</dbReference>
<evidence type="ECO:0000313" key="2">
    <source>
        <dbReference type="Proteomes" id="UP001597063"/>
    </source>
</evidence>